<accession>A0A1T5JY75</accession>
<dbReference type="OrthoDB" id="9778383at2"/>
<dbReference type="InterPro" id="IPR045851">
    <property type="entry name" value="AMP-bd_C_sf"/>
</dbReference>
<dbReference type="GO" id="GO:0006629">
    <property type="term" value="P:lipid metabolic process"/>
    <property type="evidence" value="ECO:0007669"/>
    <property type="project" value="InterPro"/>
</dbReference>
<evidence type="ECO:0000256" key="3">
    <source>
        <dbReference type="ARBA" id="ARBA00022741"/>
    </source>
</evidence>
<dbReference type="InterPro" id="IPR005914">
    <property type="entry name" value="Acac_CoA_synth"/>
</dbReference>
<feature type="domain" description="Acetyl-coenzyme A synthetase N-terminal" evidence="6">
    <location>
        <begin position="33"/>
        <end position="87"/>
    </location>
</feature>
<dbReference type="Pfam" id="PF00501">
    <property type="entry name" value="AMP-binding"/>
    <property type="match status" value="1"/>
</dbReference>
<sequence>MLWSPSKEFIRQSNITHYQQWLKENKNLAFDDYHSLWQWSADNIEAFWESLWEYFDVMHDGTYQHILQGTMPRCKWFEGTKLNYAEHIFRKANKQHPAIVFKAESGEIQEIYWDTLTQQVASLQQYLNSCNVVAGDRIAAYLPGCPEATVAFLAANTLGAIWSSCSPDFGTNSVIDRFAQIEPKVLIAVDSYQYNGKVFDKQEVIQDLIKSLPSLEQVIIISSKDILPQSTKPVVSWKQVTTQAVDKIIFVRVAFDHPIWILYSSGTTGLPKAITHSHGGILLEQLKYGTFHNDFKPGERCFWYTTTGWMMWNYIHGSLLAGATMVLYDGSPAYPDLSVLWKFTQDARINHFGTSAGFMLANLKGGIYPVNEFDLSSLRSIGSTGSTLPPEGFEWVYKKVKNDLWLTSMSGGTDVCSAFVGGMPTLPVYAGEIQCRALGCKLEAFDTDGNSLTEQVGEMVITKPMPSMPVYFWNDPDFKRYHESYFEMYPGIWRHGDWIEITKHNGVIIYGRSDATLNRGGVRIGTSEIYRAVDKVKEVKDSLIICIEKKDGEFWMPLFVVMQEGVALSADIEKKINTTIRSDYSPRHVPDEIIAVPDIPYTISGKKTETPVKKILMGKDPKEVVNAGALKNPQSMDFFIRWHENSN</sequence>
<keyword evidence="8" id="KW-1185">Reference proteome</keyword>
<dbReference type="Pfam" id="PF16177">
    <property type="entry name" value="ACAS_N"/>
    <property type="match status" value="1"/>
</dbReference>
<dbReference type="InterPro" id="IPR042099">
    <property type="entry name" value="ANL_N_sf"/>
</dbReference>
<keyword evidence="4" id="KW-0067">ATP-binding</keyword>
<dbReference type="AlphaFoldDB" id="A0A1T5JY75"/>
<proteinExistence type="inferred from homology"/>
<dbReference type="GO" id="GO:0005524">
    <property type="term" value="F:ATP binding"/>
    <property type="evidence" value="ECO:0007669"/>
    <property type="project" value="UniProtKB-KW"/>
</dbReference>
<gene>
    <name evidence="7" type="ORF">SAMN05660236_1594</name>
</gene>
<dbReference type="Proteomes" id="UP000190961">
    <property type="component" value="Unassembled WGS sequence"/>
</dbReference>
<evidence type="ECO:0000313" key="7">
    <source>
        <dbReference type="EMBL" id="SKC56158.1"/>
    </source>
</evidence>
<keyword evidence="2" id="KW-0436">Ligase</keyword>
<dbReference type="InterPro" id="IPR020845">
    <property type="entry name" value="AMP-binding_CS"/>
</dbReference>
<evidence type="ECO:0000259" key="6">
    <source>
        <dbReference type="Pfam" id="PF16177"/>
    </source>
</evidence>
<dbReference type="Gene3D" id="3.30.300.30">
    <property type="match status" value="1"/>
</dbReference>
<protein>
    <submittedName>
        <fullName evidence="7">Acetoacetyl-CoA synthetase</fullName>
    </submittedName>
</protein>
<feature type="domain" description="AMP-dependent synthetase/ligase" evidence="5">
    <location>
        <begin position="93"/>
        <end position="465"/>
    </location>
</feature>
<evidence type="ECO:0000313" key="8">
    <source>
        <dbReference type="Proteomes" id="UP000190961"/>
    </source>
</evidence>
<comment type="similarity">
    <text evidence="1">Belongs to the ATP-dependent AMP-binding enzyme family.</text>
</comment>
<dbReference type="RefSeq" id="WP_079686136.1">
    <property type="nucleotide sequence ID" value="NZ_FUZU01000001.1"/>
</dbReference>
<dbReference type="GO" id="GO:0030729">
    <property type="term" value="F:acetoacetate-CoA ligase activity"/>
    <property type="evidence" value="ECO:0007669"/>
    <property type="project" value="InterPro"/>
</dbReference>
<dbReference type="PROSITE" id="PS00455">
    <property type="entry name" value="AMP_BINDING"/>
    <property type="match status" value="1"/>
</dbReference>
<dbReference type="EMBL" id="FUZU01000001">
    <property type="protein sequence ID" value="SKC56158.1"/>
    <property type="molecule type" value="Genomic_DNA"/>
</dbReference>
<reference evidence="7 8" key="1">
    <citation type="submission" date="2017-02" db="EMBL/GenBank/DDBJ databases">
        <authorList>
            <person name="Peterson S.W."/>
        </authorList>
    </citation>
    <scope>NUCLEOTIDE SEQUENCE [LARGE SCALE GENOMIC DNA]</scope>
    <source>
        <strain evidence="7 8">DSM 25262</strain>
    </source>
</reference>
<organism evidence="7 8">
    <name type="scientific">Ohtaekwangia koreensis</name>
    <dbReference type="NCBI Taxonomy" id="688867"/>
    <lineage>
        <taxon>Bacteria</taxon>
        <taxon>Pseudomonadati</taxon>
        <taxon>Bacteroidota</taxon>
        <taxon>Cytophagia</taxon>
        <taxon>Cytophagales</taxon>
        <taxon>Fulvivirgaceae</taxon>
        <taxon>Ohtaekwangia</taxon>
    </lineage>
</organism>
<dbReference type="InterPro" id="IPR000873">
    <property type="entry name" value="AMP-dep_synth/lig_dom"/>
</dbReference>
<dbReference type="NCBIfam" id="TIGR01217">
    <property type="entry name" value="ac_ac_CoA_syn"/>
    <property type="match status" value="1"/>
</dbReference>
<dbReference type="InterPro" id="IPR032387">
    <property type="entry name" value="ACAS_N"/>
</dbReference>
<dbReference type="PANTHER" id="PTHR42921:SF1">
    <property type="entry name" value="ACETOACETYL-COA SYNTHETASE"/>
    <property type="match status" value="1"/>
</dbReference>
<dbReference type="SUPFAM" id="SSF56801">
    <property type="entry name" value="Acetyl-CoA synthetase-like"/>
    <property type="match status" value="1"/>
</dbReference>
<dbReference type="PANTHER" id="PTHR42921">
    <property type="entry name" value="ACETOACETYL-COA SYNTHETASE"/>
    <property type="match status" value="1"/>
</dbReference>
<keyword evidence="3" id="KW-0547">Nucleotide-binding</keyword>
<dbReference type="Gene3D" id="3.40.50.12780">
    <property type="entry name" value="N-terminal domain of ligase-like"/>
    <property type="match status" value="1"/>
</dbReference>
<evidence type="ECO:0000256" key="4">
    <source>
        <dbReference type="ARBA" id="ARBA00022840"/>
    </source>
</evidence>
<dbReference type="NCBIfam" id="NF002937">
    <property type="entry name" value="PRK03584.1"/>
    <property type="match status" value="1"/>
</dbReference>
<evidence type="ECO:0000259" key="5">
    <source>
        <dbReference type="Pfam" id="PF00501"/>
    </source>
</evidence>
<dbReference type="STRING" id="688867.SAMN05660236_1594"/>
<dbReference type="CDD" id="cd05943">
    <property type="entry name" value="AACS"/>
    <property type="match status" value="1"/>
</dbReference>
<name>A0A1T5JY75_9BACT</name>
<evidence type="ECO:0000256" key="2">
    <source>
        <dbReference type="ARBA" id="ARBA00022598"/>
    </source>
</evidence>
<evidence type="ECO:0000256" key="1">
    <source>
        <dbReference type="ARBA" id="ARBA00006432"/>
    </source>
</evidence>